<dbReference type="InterPro" id="IPR003673">
    <property type="entry name" value="CoA-Trfase_fam_III"/>
</dbReference>
<name>A0A8J3ECB5_9PROT</name>
<dbReference type="InterPro" id="IPR044855">
    <property type="entry name" value="CoA-Trfase_III_dom3_sf"/>
</dbReference>
<dbReference type="PANTHER" id="PTHR48207">
    <property type="entry name" value="SUCCINATE--HYDROXYMETHYLGLUTARATE COA-TRANSFERASE"/>
    <property type="match status" value="1"/>
</dbReference>
<dbReference type="PANTHER" id="PTHR48207:SF3">
    <property type="entry name" value="SUCCINATE--HYDROXYMETHYLGLUTARATE COA-TRANSFERASE"/>
    <property type="match status" value="1"/>
</dbReference>
<dbReference type="RefSeq" id="WP_188899986.1">
    <property type="nucleotide sequence ID" value="NZ_BMKS01000005.1"/>
</dbReference>
<dbReference type="AlphaFoldDB" id="A0A8J3ECB5"/>
<evidence type="ECO:0000313" key="3">
    <source>
        <dbReference type="Proteomes" id="UP000597507"/>
    </source>
</evidence>
<dbReference type="GO" id="GO:0008410">
    <property type="term" value="F:CoA-transferase activity"/>
    <property type="evidence" value="ECO:0007669"/>
    <property type="project" value="TreeGrafter"/>
</dbReference>
<dbReference type="Gene3D" id="3.40.50.10540">
    <property type="entry name" value="Crotonobetainyl-coa:carnitine coa-transferase, domain 1"/>
    <property type="match status" value="1"/>
</dbReference>
<keyword evidence="1 2" id="KW-0808">Transferase</keyword>
<evidence type="ECO:0000313" key="2">
    <source>
        <dbReference type="EMBL" id="GGG33056.1"/>
    </source>
</evidence>
<dbReference type="InterPro" id="IPR050483">
    <property type="entry name" value="CoA-transferase_III_domain"/>
</dbReference>
<dbReference type="SUPFAM" id="SSF89796">
    <property type="entry name" value="CoA-transferase family III (CaiB/BaiF)"/>
    <property type="match status" value="1"/>
</dbReference>
<keyword evidence="3" id="KW-1185">Reference proteome</keyword>
<sequence length="395" mass="41062">MPERSAEDSGGGALPLAGLRVVELGHSVAAPYAGLVLAELGAEVIKIEKPGKGDDARGWGPPFLDGAAAVFHALNRNKRSVVADLRDPKDLAALKALIAGADVVIQNLRPGQAEALGLGPKAMIAANPRLIYASIGAFGAAGPLRDQPGYDPLMQAMGGIMSVTGEPGDRPPVRVGTSIIDMGAGGWVVTGVLAALIRRAATGRGGEVSTSLYETSLAWMLYHIASHAADGKEPGRHGSGAATIVPYQAFETADGYLVVGAGNDNLFRRLAPVVGLPELAEDPRYATNAARVENRATLIETLSAVFRTRTRAAWIEALRAAGVPCAPVQEVSELHAHPQTRALGILRGENDPRQLRTVGLPLLFDGVRPARDAPAPAHGEATAEFFAHRAAAAAD</sequence>
<dbReference type="EMBL" id="BMKS01000005">
    <property type="protein sequence ID" value="GGG33056.1"/>
    <property type="molecule type" value="Genomic_DNA"/>
</dbReference>
<dbReference type="Pfam" id="PF02515">
    <property type="entry name" value="CoA_transf_3"/>
    <property type="match status" value="1"/>
</dbReference>
<comment type="caution">
    <text evidence="2">The sequence shown here is derived from an EMBL/GenBank/DDBJ whole genome shotgun (WGS) entry which is preliminary data.</text>
</comment>
<accession>A0A8J3ECB5</accession>
<dbReference type="Proteomes" id="UP000597507">
    <property type="component" value="Unassembled WGS sequence"/>
</dbReference>
<dbReference type="Gene3D" id="3.30.1540.10">
    <property type="entry name" value="formyl-coa transferase, domain 3"/>
    <property type="match status" value="1"/>
</dbReference>
<evidence type="ECO:0000256" key="1">
    <source>
        <dbReference type="ARBA" id="ARBA00022679"/>
    </source>
</evidence>
<gene>
    <name evidence="2" type="ORF">GCM10010964_21170</name>
</gene>
<dbReference type="InterPro" id="IPR023606">
    <property type="entry name" value="CoA-Trfase_III_dom_1_sf"/>
</dbReference>
<reference evidence="2 3" key="1">
    <citation type="journal article" date="2014" name="Int. J. Syst. Evol. Microbiol.">
        <title>Complete genome sequence of Corynebacterium casei LMG S-19264T (=DSM 44701T), isolated from a smear-ripened cheese.</title>
        <authorList>
            <consortium name="US DOE Joint Genome Institute (JGI-PGF)"/>
            <person name="Walter F."/>
            <person name="Albersmeier A."/>
            <person name="Kalinowski J."/>
            <person name="Ruckert C."/>
        </authorList>
    </citation>
    <scope>NUCLEOTIDE SEQUENCE [LARGE SCALE GENOMIC DNA]</scope>
    <source>
        <strain evidence="2 3">CGMCC 1.16330</strain>
    </source>
</reference>
<protein>
    <submittedName>
        <fullName evidence="2">CoA transferase</fullName>
    </submittedName>
</protein>
<organism evidence="2 3">
    <name type="scientific">Caldovatus sediminis</name>
    <dbReference type="NCBI Taxonomy" id="2041189"/>
    <lineage>
        <taxon>Bacteria</taxon>
        <taxon>Pseudomonadati</taxon>
        <taxon>Pseudomonadota</taxon>
        <taxon>Alphaproteobacteria</taxon>
        <taxon>Acetobacterales</taxon>
        <taxon>Roseomonadaceae</taxon>
        <taxon>Caldovatus</taxon>
    </lineage>
</organism>
<proteinExistence type="predicted"/>